<evidence type="ECO:0000313" key="2">
    <source>
        <dbReference type="EMBL" id="GAA4261789.1"/>
    </source>
</evidence>
<keyword evidence="3" id="KW-1185">Reference proteome</keyword>
<protein>
    <recommendedName>
        <fullName evidence="4">DUF4436 domain-containing protein</fullName>
    </recommendedName>
</protein>
<keyword evidence="1" id="KW-1133">Transmembrane helix</keyword>
<sequence length="269" mass="27813">MTTISAPAAQSRAAGLVRFVAAVVSALTVAAVGAALGAWLGWRGAPALPTDAAVLALVQPAAPDARLTVVARHDAPFAYEHTPGPMTWLIGDDDYNAGAVVLTTGTPLDTLRAGLAAQGWHTSDDPAYQGIAASKGEWSVHAYPAHVDGSPTDRHTAEVVAVDFGRAEPARVGPLTGAGYLLGLVAGWVLTRRANRYVLAAGLFLLLPGTVVTTGDLIAARTLPADVTPPALWGDYLFFGIRALTTVGLFVMAVALLLDLRGARRARPA</sequence>
<accession>A0ABP8DQH0</accession>
<feature type="transmembrane region" description="Helical" evidence="1">
    <location>
        <begin position="197"/>
        <end position="219"/>
    </location>
</feature>
<reference evidence="3" key="1">
    <citation type="journal article" date="2019" name="Int. J. Syst. Evol. Microbiol.">
        <title>The Global Catalogue of Microorganisms (GCM) 10K type strain sequencing project: providing services to taxonomists for standard genome sequencing and annotation.</title>
        <authorList>
            <consortium name="The Broad Institute Genomics Platform"/>
            <consortium name="The Broad Institute Genome Sequencing Center for Infectious Disease"/>
            <person name="Wu L."/>
            <person name="Ma J."/>
        </authorList>
    </citation>
    <scope>NUCLEOTIDE SEQUENCE [LARGE SCALE GENOMIC DNA]</scope>
    <source>
        <strain evidence="3">JCM 17441</strain>
    </source>
</reference>
<evidence type="ECO:0000313" key="3">
    <source>
        <dbReference type="Proteomes" id="UP001500620"/>
    </source>
</evidence>
<proteinExistence type="predicted"/>
<dbReference type="Proteomes" id="UP001500620">
    <property type="component" value="Unassembled WGS sequence"/>
</dbReference>
<feature type="transmembrane region" description="Helical" evidence="1">
    <location>
        <begin position="172"/>
        <end position="190"/>
    </location>
</feature>
<feature type="transmembrane region" description="Helical" evidence="1">
    <location>
        <begin position="239"/>
        <end position="258"/>
    </location>
</feature>
<name>A0ABP8DQH0_9ACTN</name>
<keyword evidence="1" id="KW-0472">Membrane</keyword>
<dbReference type="RefSeq" id="WP_345138833.1">
    <property type="nucleotide sequence ID" value="NZ_BAABAT010000047.1"/>
</dbReference>
<dbReference type="EMBL" id="BAABAT010000047">
    <property type="protein sequence ID" value="GAA4261789.1"/>
    <property type="molecule type" value="Genomic_DNA"/>
</dbReference>
<comment type="caution">
    <text evidence="2">The sequence shown here is derived from an EMBL/GenBank/DDBJ whole genome shotgun (WGS) entry which is preliminary data.</text>
</comment>
<feature type="transmembrane region" description="Helical" evidence="1">
    <location>
        <begin position="19"/>
        <end position="42"/>
    </location>
</feature>
<gene>
    <name evidence="2" type="ORF">GCM10022255_095850</name>
</gene>
<keyword evidence="1" id="KW-0812">Transmembrane</keyword>
<evidence type="ECO:0000256" key="1">
    <source>
        <dbReference type="SAM" id="Phobius"/>
    </source>
</evidence>
<organism evidence="2 3">
    <name type="scientific">Dactylosporangium darangshiense</name>
    <dbReference type="NCBI Taxonomy" id="579108"/>
    <lineage>
        <taxon>Bacteria</taxon>
        <taxon>Bacillati</taxon>
        <taxon>Actinomycetota</taxon>
        <taxon>Actinomycetes</taxon>
        <taxon>Micromonosporales</taxon>
        <taxon>Micromonosporaceae</taxon>
        <taxon>Dactylosporangium</taxon>
    </lineage>
</organism>
<evidence type="ECO:0008006" key="4">
    <source>
        <dbReference type="Google" id="ProtNLM"/>
    </source>
</evidence>